<evidence type="ECO:0000313" key="3">
    <source>
        <dbReference type="Proteomes" id="UP000295164"/>
    </source>
</evidence>
<evidence type="ECO:0000256" key="1">
    <source>
        <dbReference type="SAM" id="SignalP"/>
    </source>
</evidence>
<reference evidence="2 3" key="1">
    <citation type="submission" date="2019-03" db="EMBL/GenBank/DDBJ databases">
        <authorList>
            <person name="Kim M.K.M."/>
        </authorList>
    </citation>
    <scope>NUCLEOTIDE SEQUENCE [LARGE SCALE GENOMIC DNA]</scope>
    <source>
        <strain evidence="2 3">17J68-15</strain>
    </source>
</reference>
<dbReference type="Proteomes" id="UP000295164">
    <property type="component" value="Unassembled WGS sequence"/>
</dbReference>
<dbReference type="RefSeq" id="WP_131851863.1">
    <property type="nucleotide sequence ID" value="NZ_SKFH01000011.1"/>
</dbReference>
<proteinExistence type="predicted"/>
<protein>
    <submittedName>
        <fullName evidence="2">Uncharacterized protein</fullName>
    </submittedName>
</protein>
<gene>
    <name evidence="2" type="ORF">E0486_09160</name>
</gene>
<dbReference type="AlphaFoldDB" id="A0A4R4DZS4"/>
<feature type="chain" id="PRO_5021019586" evidence="1">
    <location>
        <begin position="22"/>
        <end position="196"/>
    </location>
</feature>
<dbReference type="PROSITE" id="PS51257">
    <property type="entry name" value="PROKAR_LIPOPROTEIN"/>
    <property type="match status" value="1"/>
</dbReference>
<keyword evidence="1" id="KW-0732">Signal</keyword>
<evidence type="ECO:0000313" key="2">
    <source>
        <dbReference type="EMBL" id="TCZ72249.1"/>
    </source>
</evidence>
<comment type="caution">
    <text evidence="2">The sequence shown here is derived from an EMBL/GenBank/DDBJ whole genome shotgun (WGS) entry which is preliminary data.</text>
</comment>
<keyword evidence="3" id="KW-1185">Reference proteome</keyword>
<dbReference type="EMBL" id="SKFH01000011">
    <property type="protein sequence ID" value="TCZ72249.1"/>
    <property type="molecule type" value="Genomic_DNA"/>
</dbReference>
<dbReference type="OrthoDB" id="763908at2"/>
<name>A0A4R4DZS4_9BACT</name>
<sequence>MPRLFLLLPLFLIAACSSNDSQPRQSVAATAAAATSPTDTSWLPAFRAFRDAVYRHDKTAARAFVPLPMDTVENDVWYVAELEKATATGINGARPFTAAHFDRYFDQLFAPGFIKTLLKVKSDTLYRSGRYETPFITEGDTRYRMYTRVEDNILLLNLYSESVTEAEEEVTTEFSVLYYFDIQGNRLQLRRIRVAG</sequence>
<feature type="signal peptide" evidence="1">
    <location>
        <begin position="1"/>
        <end position="21"/>
    </location>
</feature>
<accession>A0A4R4DZS4</accession>
<organism evidence="2 3">
    <name type="scientific">Flaviaesturariibacter aridisoli</name>
    <dbReference type="NCBI Taxonomy" id="2545761"/>
    <lineage>
        <taxon>Bacteria</taxon>
        <taxon>Pseudomonadati</taxon>
        <taxon>Bacteroidota</taxon>
        <taxon>Chitinophagia</taxon>
        <taxon>Chitinophagales</taxon>
        <taxon>Chitinophagaceae</taxon>
        <taxon>Flaviaestuariibacter</taxon>
    </lineage>
</organism>